<reference evidence="1 2" key="1">
    <citation type="submission" date="2019-04" db="EMBL/GenBank/DDBJ databases">
        <title>Lysinibacillus genome sequencing.</title>
        <authorList>
            <person name="Dunlap C."/>
        </authorList>
    </citation>
    <scope>NUCLEOTIDE SEQUENCE [LARGE SCALE GENOMIC DNA]</scope>
    <source>
        <strain evidence="1 2">KCTC 33042</strain>
    </source>
</reference>
<protein>
    <submittedName>
        <fullName evidence="1">Uncharacterized protein</fullName>
    </submittedName>
</protein>
<dbReference type="Proteomes" id="UP000308330">
    <property type="component" value="Unassembled WGS sequence"/>
</dbReference>
<keyword evidence="2" id="KW-1185">Reference proteome</keyword>
<organism evidence="1 2">
    <name type="scientific">Lysinibacillus tabacifolii</name>
    <dbReference type="NCBI Taxonomy" id="1173107"/>
    <lineage>
        <taxon>Bacteria</taxon>
        <taxon>Bacillati</taxon>
        <taxon>Bacillota</taxon>
        <taxon>Bacilli</taxon>
        <taxon>Bacillales</taxon>
        <taxon>Bacillaceae</taxon>
        <taxon>Lysinibacillus</taxon>
    </lineage>
</organism>
<accession>A0ABY2SX17</accession>
<evidence type="ECO:0000313" key="1">
    <source>
        <dbReference type="EMBL" id="TKI44411.1"/>
    </source>
</evidence>
<comment type="caution">
    <text evidence="1">The sequence shown here is derived from an EMBL/GenBank/DDBJ whole genome shotgun (WGS) entry which is preliminary data.</text>
</comment>
<evidence type="ECO:0000313" key="2">
    <source>
        <dbReference type="Proteomes" id="UP000308330"/>
    </source>
</evidence>
<name>A0ABY2SX17_9BACI</name>
<proteinExistence type="predicted"/>
<sequence>MVVLVKGKYSPVSNFIEQLEVAFHHFDLQRCDEKTLYVTILLKYRGQKVLCDLIYLINQQEMYGAISINEHYKHARNFIQQHFRHTLLYSDELRLAHNFMHTFPFKETLQQFAKKYPKYITNKQLV</sequence>
<gene>
    <name evidence="1" type="ORF">FC748_21180</name>
</gene>
<dbReference type="EMBL" id="SZPT01000012">
    <property type="protein sequence ID" value="TKI44411.1"/>
    <property type="molecule type" value="Genomic_DNA"/>
</dbReference>